<dbReference type="InterPro" id="IPR029787">
    <property type="entry name" value="Nucleotide_cyclase"/>
</dbReference>
<dbReference type="InterPro" id="IPR000160">
    <property type="entry name" value="GGDEF_dom"/>
</dbReference>
<dbReference type="InterPro" id="IPR043128">
    <property type="entry name" value="Rev_trsase/Diguanyl_cyclase"/>
</dbReference>
<comment type="caution">
    <text evidence="3">The sequence shown here is derived from an EMBL/GenBank/DDBJ whole genome shotgun (WGS) entry which is preliminary data.</text>
</comment>
<dbReference type="Pfam" id="PF00563">
    <property type="entry name" value="EAL"/>
    <property type="match status" value="1"/>
</dbReference>
<dbReference type="Proteomes" id="UP001144805">
    <property type="component" value="Unassembled WGS sequence"/>
</dbReference>
<sequence length="566" mass="62256">MENEVNGGMAIHESRHQGSDRTAAILSTIGEVVYRWSQADDRIEWNGDAAALFGLASPESVATGAAFSELVEEPGQLARQEALAGTDTGDGVPYQIEYALRPKGARGPILWVEDTGRWYADGGREAVRAEGVLRVINERHAREQRLAFLSRHDDVTGLYNRSYLLDLLDETITSTRKLDTAAAFLVIAIDDFHLINDAYGYRIGDRVLAAVARRIRGRLRDGDAIGRFSGHKLGLILMNCDEHEMPFAAERFLAAIRDDVVATPDGAASVTISIGGVSLPRHAQTPDEAIERAQESLGFARDTGRGRFFAYAPSAEREAERQSNIALSQQLIGALSEQRVRLAFQPVVDIHTRKVGFHEALLRLAHPDGTIVSAGQVVPLAERLGLSRLFDLAVLDQVLETLIRHPDAHLSMNVSPETAAGPDWLAKFAHTLDQRPDLGQRLIVEITETSAIRSLDDTAYFVSTIHDLGARLAIDDFGAGFTSFRNLRELRVDIVKIDGSFIATLPRSRDDQIFVRRLVELAHDLGIETVAEWVQDEETAAMLAEWGVSRIQGHLCGAASLELPWK</sequence>
<dbReference type="InterPro" id="IPR035965">
    <property type="entry name" value="PAS-like_dom_sf"/>
</dbReference>
<dbReference type="InterPro" id="IPR050706">
    <property type="entry name" value="Cyclic-di-GMP_PDE-like"/>
</dbReference>
<evidence type="ECO:0000259" key="1">
    <source>
        <dbReference type="PROSITE" id="PS50883"/>
    </source>
</evidence>
<dbReference type="SUPFAM" id="SSF141868">
    <property type="entry name" value="EAL domain-like"/>
    <property type="match status" value="1"/>
</dbReference>
<proteinExistence type="predicted"/>
<dbReference type="CDD" id="cd01948">
    <property type="entry name" value="EAL"/>
    <property type="match status" value="1"/>
</dbReference>
<dbReference type="Gene3D" id="3.20.20.450">
    <property type="entry name" value="EAL domain"/>
    <property type="match status" value="1"/>
</dbReference>
<dbReference type="GO" id="GO:0071111">
    <property type="term" value="F:cyclic-guanylate-specific phosphodiesterase activity"/>
    <property type="evidence" value="ECO:0007669"/>
    <property type="project" value="InterPro"/>
</dbReference>
<dbReference type="PROSITE" id="PS50883">
    <property type="entry name" value="EAL"/>
    <property type="match status" value="1"/>
</dbReference>
<dbReference type="SUPFAM" id="SSF55073">
    <property type="entry name" value="Nucleotide cyclase"/>
    <property type="match status" value="1"/>
</dbReference>
<dbReference type="Gene3D" id="3.30.450.20">
    <property type="entry name" value="PAS domain"/>
    <property type="match status" value="1"/>
</dbReference>
<dbReference type="SUPFAM" id="SSF55785">
    <property type="entry name" value="PYP-like sensor domain (PAS domain)"/>
    <property type="match status" value="1"/>
</dbReference>
<dbReference type="PANTHER" id="PTHR33121:SF79">
    <property type="entry name" value="CYCLIC DI-GMP PHOSPHODIESTERASE PDED-RELATED"/>
    <property type="match status" value="1"/>
</dbReference>
<dbReference type="InterPro" id="IPR001633">
    <property type="entry name" value="EAL_dom"/>
</dbReference>
<evidence type="ECO:0000259" key="2">
    <source>
        <dbReference type="PROSITE" id="PS50887"/>
    </source>
</evidence>
<dbReference type="SMART" id="SM00052">
    <property type="entry name" value="EAL"/>
    <property type="match status" value="1"/>
</dbReference>
<dbReference type="PROSITE" id="PS50887">
    <property type="entry name" value="GGDEF"/>
    <property type="match status" value="1"/>
</dbReference>
<dbReference type="PANTHER" id="PTHR33121">
    <property type="entry name" value="CYCLIC DI-GMP PHOSPHODIESTERASE PDEF"/>
    <property type="match status" value="1"/>
</dbReference>
<dbReference type="NCBIfam" id="TIGR00254">
    <property type="entry name" value="GGDEF"/>
    <property type="match status" value="1"/>
</dbReference>
<dbReference type="RefSeq" id="WP_266338991.1">
    <property type="nucleotide sequence ID" value="NZ_JAPKNK010000004.1"/>
</dbReference>
<feature type="domain" description="GGDEF" evidence="2">
    <location>
        <begin position="180"/>
        <end position="313"/>
    </location>
</feature>
<accession>A0A9X3E1I9</accession>
<organism evidence="3 4">
    <name type="scientific">Kaistia nematophila</name>
    <dbReference type="NCBI Taxonomy" id="2994654"/>
    <lineage>
        <taxon>Bacteria</taxon>
        <taxon>Pseudomonadati</taxon>
        <taxon>Pseudomonadota</taxon>
        <taxon>Alphaproteobacteria</taxon>
        <taxon>Hyphomicrobiales</taxon>
        <taxon>Kaistiaceae</taxon>
        <taxon>Kaistia</taxon>
    </lineage>
</organism>
<name>A0A9X3E1I9_9HYPH</name>
<dbReference type="CDD" id="cd01949">
    <property type="entry name" value="GGDEF"/>
    <property type="match status" value="1"/>
</dbReference>
<feature type="domain" description="EAL" evidence="1">
    <location>
        <begin position="324"/>
        <end position="566"/>
    </location>
</feature>
<dbReference type="Pfam" id="PF00990">
    <property type="entry name" value="GGDEF"/>
    <property type="match status" value="1"/>
</dbReference>
<evidence type="ECO:0000313" key="3">
    <source>
        <dbReference type="EMBL" id="MCX5570026.1"/>
    </source>
</evidence>
<dbReference type="EMBL" id="JAPKNK010000004">
    <property type="protein sequence ID" value="MCX5570026.1"/>
    <property type="molecule type" value="Genomic_DNA"/>
</dbReference>
<dbReference type="InterPro" id="IPR035919">
    <property type="entry name" value="EAL_sf"/>
</dbReference>
<dbReference type="SMART" id="SM00267">
    <property type="entry name" value="GGDEF"/>
    <property type="match status" value="1"/>
</dbReference>
<keyword evidence="4" id="KW-1185">Reference proteome</keyword>
<dbReference type="Gene3D" id="3.30.70.270">
    <property type="match status" value="1"/>
</dbReference>
<protein>
    <submittedName>
        <fullName evidence="3">EAL domain-containing protein</fullName>
    </submittedName>
</protein>
<evidence type="ECO:0000313" key="4">
    <source>
        <dbReference type="Proteomes" id="UP001144805"/>
    </source>
</evidence>
<gene>
    <name evidence="3" type="ORF">OSH07_12540</name>
</gene>
<reference evidence="3" key="1">
    <citation type="submission" date="2022-11" db="EMBL/GenBank/DDBJ databases">
        <title>Biodiversity and phylogenetic relationships of bacteria.</title>
        <authorList>
            <person name="Machado R.A.R."/>
            <person name="Bhat A."/>
            <person name="Loulou A."/>
            <person name="Kallel S."/>
        </authorList>
    </citation>
    <scope>NUCLEOTIDE SEQUENCE</scope>
    <source>
        <strain evidence="3">K-TC2</strain>
    </source>
</reference>
<dbReference type="AlphaFoldDB" id="A0A9X3E1I9"/>